<gene>
    <name evidence="2" type="ORF">KUA23_21545</name>
</gene>
<sequence>MDIASRHLSMPAHHREEQCGDRFGREKHLYKAVALAPGDRDGHVMKRSYTQPVVGTNWVGEMTNQPLSNPVVQSLSDLFHQLAQTLASFLKGFMPGASVAQNVSEKPVVVVDGKSEIKAHKSVMGQVLETAKATITPEDQRLYQFLDGRHPRTAEERRAVEKFAVVERQLEKYLTMDPTEFTAQTVPVETEDLETILTHEGLPTRREMDVIEKMHEGQEMTLEEQIISIKLNMLGC</sequence>
<dbReference type="EMBL" id="CP078013">
    <property type="protein sequence ID" value="USV99598.1"/>
    <property type="molecule type" value="Genomic_DNA"/>
</dbReference>
<dbReference type="RefSeq" id="WP_143523160.1">
    <property type="nucleotide sequence ID" value="NZ_CP078013.2"/>
</dbReference>
<organism evidence="2 3">
    <name type="scientific">Pseudomonas pergaminensis</name>
    <dbReference type="NCBI Taxonomy" id="2853159"/>
    <lineage>
        <taxon>Bacteria</taxon>
        <taxon>Pseudomonadati</taxon>
        <taxon>Pseudomonadota</taxon>
        <taxon>Gammaproteobacteria</taxon>
        <taxon>Pseudomonadales</taxon>
        <taxon>Pseudomonadaceae</taxon>
        <taxon>Pseudomonas</taxon>
    </lineage>
</organism>
<reference evidence="2" key="1">
    <citation type="journal article" date="2022" name="Front. Plant Sci.">
        <title>Agronomic efficiency and genome mining analysis of the wheat-biostimulant rhizospheric bacterium Pseudomonas pergaminensis sp. nov. strain 1008T.</title>
        <authorList>
            <person name="Diaz M."/>
            <person name="Bach T."/>
            <person name="Gonzalez Anta G."/>
            <person name="Agaras B."/>
            <person name="Wibberg D."/>
            <person name="Noguera F."/>
            <person name="Canciani W."/>
            <person name="Valverde C."/>
        </authorList>
    </citation>
    <scope>NUCLEOTIDE SEQUENCE</scope>
    <source>
        <strain evidence="2">1008</strain>
    </source>
</reference>
<evidence type="ECO:0000313" key="2">
    <source>
        <dbReference type="EMBL" id="USV99598.1"/>
    </source>
</evidence>
<protein>
    <submittedName>
        <fullName evidence="2">Uncharacterized protein</fullName>
    </submittedName>
</protein>
<feature type="region of interest" description="Disordered" evidence="1">
    <location>
        <begin position="1"/>
        <end position="21"/>
    </location>
</feature>
<dbReference type="AlphaFoldDB" id="A0ABD7TD92"/>
<evidence type="ECO:0000313" key="3">
    <source>
        <dbReference type="Proteomes" id="UP001056907"/>
    </source>
</evidence>
<dbReference type="KEGG" id="ppeg:KUA23_21545"/>
<name>A0ABD7TD92_9PSED</name>
<accession>A0ABD7TD92</accession>
<dbReference type="Proteomes" id="UP001056907">
    <property type="component" value="Chromosome"/>
</dbReference>
<proteinExistence type="predicted"/>
<evidence type="ECO:0000256" key="1">
    <source>
        <dbReference type="SAM" id="MobiDB-lite"/>
    </source>
</evidence>
<reference evidence="2" key="2">
    <citation type="submission" date="2024-04" db="EMBL/GenBank/DDBJ databases">
        <authorList>
            <person name="Diaz M."/>
            <person name="Bach T."/>
            <person name="Gonzalez Anta G."/>
            <person name="Agaras B."/>
            <person name="Wibberg D."/>
            <person name="Noguera F."/>
            <person name="Canciani W."/>
            <person name="Ybarra T."/>
            <person name="Nunez M.L."/>
            <person name="Valverde C."/>
        </authorList>
    </citation>
    <scope>NUCLEOTIDE SEQUENCE</scope>
    <source>
        <strain evidence="2">1008</strain>
    </source>
</reference>